<dbReference type="HAMAP" id="MF_00198">
    <property type="entry name" value="Spermidine_synth"/>
    <property type="match status" value="1"/>
</dbReference>
<dbReference type="GO" id="GO:0004766">
    <property type="term" value="F:spermidine synthase activity"/>
    <property type="evidence" value="ECO:0007669"/>
    <property type="project" value="UniProtKB-UniRule"/>
</dbReference>
<dbReference type="Proteomes" id="UP000580043">
    <property type="component" value="Unassembled WGS sequence"/>
</dbReference>
<evidence type="ECO:0000256" key="3">
    <source>
        <dbReference type="ARBA" id="ARBA00023066"/>
    </source>
</evidence>
<dbReference type="Gene3D" id="3.40.50.150">
    <property type="entry name" value="Vaccinia Virus protein VP39"/>
    <property type="match status" value="1"/>
</dbReference>
<evidence type="ECO:0000256" key="6">
    <source>
        <dbReference type="PROSITE-ProRule" id="PRU00354"/>
    </source>
</evidence>
<proteinExistence type="inferred from homology"/>
<feature type="binding site" evidence="5">
    <location>
        <position position="33"/>
    </location>
    <ligand>
        <name>S-methyl-5'-thioadenosine</name>
        <dbReference type="ChEBI" id="CHEBI:17509"/>
    </ligand>
</feature>
<dbReference type="RefSeq" id="WP_169144814.1">
    <property type="nucleotide sequence ID" value="NZ_JABBGA010000003.1"/>
</dbReference>
<keyword evidence="2 5" id="KW-0808">Transferase</keyword>
<dbReference type="GO" id="GO:0010487">
    <property type="term" value="F:thermospermine synthase activity"/>
    <property type="evidence" value="ECO:0007669"/>
    <property type="project" value="UniProtKB-ARBA"/>
</dbReference>
<organism evidence="8 9">
    <name type="scientific">Zoogloea dura</name>
    <dbReference type="NCBI Taxonomy" id="2728840"/>
    <lineage>
        <taxon>Bacteria</taxon>
        <taxon>Pseudomonadati</taxon>
        <taxon>Pseudomonadota</taxon>
        <taxon>Betaproteobacteria</taxon>
        <taxon>Rhodocyclales</taxon>
        <taxon>Zoogloeaceae</taxon>
        <taxon>Zoogloea</taxon>
    </lineage>
</organism>
<evidence type="ECO:0000313" key="8">
    <source>
        <dbReference type="EMBL" id="NML25171.1"/>
    </source>
</evidence>
<reference evidence="8 9" key="1">
    <citation type="submission" date="2020-04" db="EMBL/GenBank/DDBJ databases">
        <title>Zoogloea sp. G-4-1-14 isolated from soil.</title>
        <authorList>
            <person name="Dahal R.H."/>
        </authorList>
    </citation>
    <scope>NUCLEOTIDE SEQUENCE [LARGE SCALE GENOMIC DNA]</scope>
    <source>
        <strain evidence="8 9">G-4-1-14</strain>
    </source>
</reference>
<dbReference type="InterPro" id="IPR030373">
    <property type="entry name" value="PABS_CS"/>
</dbReference>
<evidence type="ECO:0000256" key="2">
    <source>
        <dbReference type="ARBA" id="ARBA00022679"/>
    </source>
</evidence>
<dbReference type="PROSITE" id="PS01330">
    <property type="entry name" value="PABS_1"/>
    <property type="match status" value="1"/>
</dbReference>
<evidence type="ECO:0000259" key="7">
    <source>
        <dbReference type="PROSITE" id="PS51006"/>
    </source>
</evidence>
<comment type="similarity">
    <text evidence="1 5">Belongs to the spermidine/spermine synthase family.</text>
</comment>
<feature type="active site" description="Proton acceptor" evidence="5 6">
    <location>
        <position position="161"/>
    </location>
</feature>
<feature type="binding site" evidence="5">
    <location>
        <position position="88"/>
    </location>
    <ligand>
        <name>spermidine</name>
        <dbReference type="ChEBI" id="CHEBI:57834"/>
    </ligand>
</feature>
<dbReference type="UniPathway" id="UPA00248">
    <property type="reaction ID" value="UER00314"/>
</dbReference>
<feature type="binding site" evidence="5">
    <location>
        <position position="168"/>
    </location>
    <ligand>
        <name>S-methyl-5'-thioadenosine</name>
        <dbReference type="ChEBI" id="CHEBI:17509"/>
    </ligand>
</feature>
<comment type="caution">
    <text evidence="5">Lacks conserved residue(s) required for the propagation of feature annotation.</text>
</comment>
<dbReference type="SUPFAM" id="SSF53335">
    <property type="entry name" value="S-adenosyl-L-methionine-dependent methyltransferases"/>
    <property type="match status" value="1"/>
</dbReference>
<evidence type="ECO:0000256" key="5">
    <source>
        <dbReference type="HAMAP-Rule" id="MF_00198"/>
    </source>
</evidence>
<evidence type="ECO:0000256" key="1">
    <source>
        <dbReference type="ARBA" id="ARBA00007867"/>
    </source>
</evidence>
<comment type="subunit">
    <text evidence="5">Homodimer or homotetramer.</text>
</comment>
<keyword evidence="9" id="KW-1185">Reference proteome</keyword>
<dbReference type="PROSITE" id="PS51006">
    <property type="entry name" value="PABS_2"/>
    <property type="match status" value="1"/>
</dbReference>
<protein>
    <recommendedName>
        <fullName evidence="5">Polyamine aminopropyltransferase</fullName>
    </recommendedName>
    <alternativeName>
        <fullName evidence="5">Putrescine aminopropyltransferase</fullName>
        <shortName evidence="5">PAPT</shortName>
    </alternativeName>
    <alternativeName>
        <fullName evidence="5">Spermidine synthase</fullName>
        <shortName evidence="5">SPDS</shortName>
        <shortName evidence="5">SPDSY</shortName>
        <ecNumber evidence="5">2.5.1.16</ecNumber>
    </alternativeName>
</protein>
<comment type="caution">
    <text evidence="8">The sequence shown here is derived from an EMBL/GenBank/DDBJ whole genome shotgun (WGS) entry which is preliminary data.</text>
</comment>
<keyword evidence="3 5" id="KW-0745">Spermidine biosynthesis</keyword>
<evidence type="ECO:0000256" key="4">
    <source>
        <dbReference type="ARBA" id="ARBA00023115"/>
    </source>
</evidence>
<gene>
    <name evidence="5" type="primary">speE</name>
    <name evidence="8" type="ORF">HHL15_05425</name>
</gene>
<dbReference type="PANTHER" id="PTHR43317:SF1">
    <property type="entry name" value="THERMOSPERMINE SYNTHASE ACAULIS5"/>
    <property type="match status" value="1"/>
</dbReference>
<evidence type="ECO:0000313" key="9">
    <source>
        <dbReference type="Proteomes" id="UP000580043"/>
    </source>
</evidence>
<feature type="binding site" evidence="5">
    <location>
        <position position="108"/>
    </location>
    <ligand>
        <name>S-methyl-5'-thioadenosine</name>
        <dbReference type="ChEBI" id="CHEBI:17509"/>
    </ligand>
</feature>
<dbReference type="EMBL" id="JABBGA010000003">
    <property type="protein sequence ID" value="NML25171.1"/>
    <property type="molecule type" value="Genomic_DNA"/>
</dbReference>
<keyword evidence="4 5" id="KW-0620">Polyamine biosynthesis</keyword>
<feature type="binding site" evidence="5">
    <location>
        <begin position="140"/>
        <end position="141"/>
    </location>
    <ligand>
        <name>S-methyl-5'-thioadenosine</name>
        <dbReference type="ChEBI" id="CHEBI:17509"/>
    </ligand>
</feature>
<feature type="domain" description="PABS" evidence="7">
    <location>
        <begin position="1"/>
        <end position="242"/>
    </location>
</feature>
<dbReference type="CDD" id="cd02440">
    <property type="entry name" value="AdoMet_MTases"/>
    <property type="match status" value="1"/>
</dbReference>
<dbReference type="GO" id="GO:0008295">
    <property type="term" value="P:spermidine biosynthetic process"/>
    <property type="evidence" value="ECO:0007669"/>
    <property type="project" value="UniProtKB-UniRule"/>
</dbReference>
<dbReference type="Pfam" id="PF01564">
    <property type="entry name" value="Spermine_synth"/>
    <property type="match status" value="1"/>
</dbReference>
<sequence length="285" mass="30810">MKHRSDLRLPLGDGVGLIAKTRGLVRRLPSAYQRISTVGTPAFGQLYTLDGAAMACDREEYVVHESLVHMVALAHPAPVRALVLGGGDGASARELLKHPGIRQVVVAELDPAVVSAVRRFIPALPHGAFEDPRVDLRIGDAARSLRAAYQAGERFDLILFDLTEPDDPACAHLHGPDFLKLCAESLAPHGIIQVQLGSPAFQASKVRMLHGRLASLFSELRLALLHAPLYGGPWLVASIGAGDDPAEACLMARMVERDIRDLRYYNPAVHAASRALPTYIHDLLA</sequence>
<dbReference type="InterPro" id="IPR029063">
    <property type="entry name" value="SAM-dependent_MTases_sf"/>
</dbReference>
<dbReference type="AlphaFoldDB" id="A0A848G6A3"/>
<comment type="function">
    <text evidence="5">Catalyzes the irreversible transfer of a propylamine group from the amino donor S-adenosylmethioninamine (decarboxy-AdoMet) to putrescine (1,4-diaminobutane) to yield spermidine.</text>
</comment>
<comment type="catalytic activity">
    <reaction evidence="5">
        <text>S-adenosyl 3-(methylsulfanyl)propylamine + putrescine = S-methyl-5'-thioadenosine + spermidine + H(+)</text>
        <dbReference type="Rhea" id="RHEA:12721"/>
        <dbReference type="ChEBI" id="CHEBI:15378"/>
        <dbReference type="ChEBI" id="CHEBI:17509"/>
        <dbReference type="ChEBI" id="CHEBI:57443"/>
        <dbReference type="ChEBI" id="CHEBI:57834"/>
        <dbReference type="ChEBI" id="CHEBI:326268"/>
        <dbReference type="EC" id="2.5.1.16"/>
    </reaction>
</comment>
<dbReference type="InterPro" id="IPR030374">
    <property type="entry name" value="PABS"/>
</dbReference>
<dbReference type="EC" id="2.5.1.16" evidence="5"/>
<comment type="pathway">
    <text evidence="5">Amine and polyamine biosynthesis; spermidine biosynthesis; spermidine from putrescine: step 1/1.</text>
</comment>
<feature type="binding site" evidence="5">
    <location>
        <position position="64"/>
    </location>
    <ligand>
        <name>spermidine</name>
        <dbReference type="ChEBI" id="CHEBI:57834"/>
    </ligand>
</feature>
<name>A0A848G6A3_9RHOO</name>
<dbReference type="InterPro" id="IPR001045">
    <property type="entry name" value="Spermi_synthase"/>
</dbReference>
<dbReference type="PANTHER" id="PTHR43317">
    <property type="entry name" value="THERMOSPERMINE SYNTHASE ACAULIS5"/>
    <property type="match status" value="1"/>
</dbReference>
<accession>A0A848G6A3</accession>